<evidence type="ECO:0000313" key="3">
    <source>
        <dbReference type="EMBL" id="KAK9755701.1"/>
    </source>
</evidence>
<reference evidence="3" key="1">
    <citation type="submission" date="2024-03" db="EMBL/GenBank/DDBJ databases">
        <title>WGS assembly of Saponaria officinalis var. Norfolk2.</title>
        <authorList>
            <person name="Jenkins J."/>
            <person name="Shu S."/>
            <person name="Grimwood J."/>
            <person name="Barry K."/>
            <person name="Goodstein D."/>
            <person name="Schmutz J."/>
            <person name="Leebens-Mack J."/>
            <person name="Osbourn A."/>
        </authorList>
    </citation>
    <scope>NUCLEOTIDE SEQUENCE [LARGE SCALE GENOMIC DNA]</scope>
    <source>
        <strain evidence="3">JIC</strain>
    </source>
</reference>
<feature type="domain" description="Chorismate-utilising enzyme C-terminal" evidence="1">
    <location>
        <begin position="428"/>
        <end position="528"/>
    </location>
</feature>
<dbReference type="InterPro" id="IPR005801">
    <property type="entry name" value="ADC_synthase"/>
</dbReference>
<feature type="domain" description="Chorismate-utilising enzyme C-terminal" evidence="1">
    <location>
        <begin position="296"/>
        <end position="419"/>
    </location>
</feature>
<dbReference type="Pfam" id="PF00425">
    <property type="entry name" value="Chorismate_bind"/>
    <property type="match status" value="2"/>
</dbReference>
<protein>
    <recommendedName>
        <fullName evidence="5">Anthranilate synthase</fullName>
    </recommendedName>
</protein>
<keyword evidence="4" id="KW-1185">Reference proteome</keyword>
<dbReference type="GO" id="GO:0000162">
    <property type="term" value="P:L-tryptophan biosynthetic process"/>
    <property type="evidence" value="ECO:0007669"/>
    <property type="project" value="TreeGrafter"/>
</dbReference>
<comment type="caution">
    <text evidence="3">The sequence shown here is derived from an EMBL/GenBank/DDBJ whole genome shotgun (WGS) entry which is preliminary data.</text>
</comment>
<dbReference type="EMBL" id="JBDFQZ010000001">
    <property type="protein sequence ID" value="KAK9755701.1"/>
    <property type="molecule type" value="Genomic_DNA"/>
</dbReference>
<evidence type="ECO:0000313" key="4">
    <source>
        <dbReference type="Proteomes" id="UP001443914"/>
    </source>
</evidence>
<dbReference type="InterPro" id="IPR006805">
    <property type="entry name" value="Anth_synth_I_N"/>
</dbReference>
<dbReference type="Gene3D" id="3.60.120.10">
    <property type="entry name" value="Anthranilate synthase"/>
    <property type="match status" value="2"/>
</dbReference>
<dbReference type="InterPro" id="IPR019999">
    <property type="entry name" value="Anth_synth_I-like"/>
</dbReference>
<sequence length="553" mass="61606">MVVVTLPRMWPTVRQNKSLLSSSSSRCPMPSTCLSYRTRVRSGRFAVSAVLYSDAQVNHSTKFVATSKRENLTPLYECIYADQLTPVLAHRCLVDENDSETPSFLFESVQSEMETSTMGRYSVVGANPAMEIIVKGNSVTVINHLEGWRTEEHSEEPMVIARRIAEKFRPQPLDELSEVFCGGFVGYFSYDTVRNAASRLTFSSAPVDDANVPDVYLALFDDVLVFDHIEKKIYVIHWAQLDRFPSTKEALDNGADRLQSLLSKVYDVVNPRLPAGTVEPNVQKRRPKAELLSIESETYKKAILKAKQHIVDGNIQQLALSQRFLRKTSSHPFDVYRTLGVVNPSPFMAYLQVRGAILVASSHETLTHVEPKKKTVNGFHADCGNTVGRLENDVLRNQFINVQKHYTEQIMLAHMTNAAARKGNDVGSTCWDALQSALPTEAVTGTPKIKAIKLIDDLELNKRGLYGGSIGSISFSGNMNVALSPKTIVFPTNNKQANLSSYENSYNRREWIAQIQVGSTIVADSDPRDVVRACRNEADIVARAIDLAESSFH</sequence>
<organism evidence="3 4">
    <name type="scientific">Saponaria officinalis</name>
    <name type="common">Common soapwort</name>
    <name type="synonym">Lychnis saponaria</name>
    <dbReference type="NCBI Taxonomy" id="3572"/>
    <lineage>
        <taxon>Eukaryota</taxon>
        <taxon>Viridiplantae</taxon>
        <taxon>Streptophyta</taxon>
        <taxon>Embryophyta</taxon>
        <taxon>Tracheophyta</taxon>
        <taxon>Spermatophyta</taxon>
        <taxon>Magnoliopsida</taxon>
        <taxon>eudicotyledons</taxon>
        <taxon>Gunneridae</taxon>
        <taxon>Pentapetalae</taxon>
        <taxon>Caryophyllales</taxon>
        <taxon>Caryophyllaceae</taxon>
        <taxon>Caryophylleae</taxon>
        <taxon>Saponaria</taxon>
    </lineage>
</organism>
<gene>
    <name evidence="3" type="ORF">RND81_01G044200</name>
</gene>
<proteinExistence type="predicted"/>
<dbReference type="AlphaFoldDB" id="A0AAW1N5Z1"/>
<dbReference type="Proteomes" id="UP001443914">
    <property type="component" value="Unassembled WGS sequence"/>
</dbReference>
<dbReference type="InterPro" id="IPR015890">
    <property type="entry name" value="Chorismate_C"/>
</dbReference>
<dbReference type="Pfam" id="PF04715">
    <property type="entry name" value="Anth_synt_I_N"/>
    <property type="match status" value="1"/>
</dbReference>
<feature type="domain" description="Anthranilate synthase component I N-terminal" evidence="2">
    <location>
        <begin position="82"/>
        <end position="235"/>
    </location>
</feature>
<dbReference type="PANTHER" id="PTHR11236:SF9">
    <property type="entry name" value="ANTHRANILATE SYNTHASE COMPONENT 1"/>
    <property type="match status" value="1"/>
</dbReference>
<dbReference type="SUPFAM" id="SSF56322">
    <property type="entry name" value="ADC synthase"/>
    <property type="match status" value="1"/>
</dbReference>
<name>A0AAW1N5Z1_SAPOF</name>
<evidence type="ECO:0000259" key="1">
    <source>
        <dbReference type="Pfam" id="PF00425"/>
    </source>
</evidence>
<accession>A0AAW1N5Z1</accession>
<evidence type="ECO:0000259" key="2">
    <source>
        <dbReference type="Pfam" id="PF04715"/>
    </source>
</evidence>
<evidence type="ECO:0008006" key="5">
    <source>
        <dbReference type="Google" id="ProtNLM"/>
    </source>
</evidence>
<dbReference type="PANTHER" id="PTHR11236">
    <property type="entry name" value="AMINOBENZOATE/ANTHRANILATE SYNTHASE"/>
    <property type="match status" value="1"/>
</dbReference>